<reference evidence="1 2" key="1">
    <citation type="journal article" date="2018" name="BMC Genomics">
        <title>Whole genome sequencing and function prediction of 133 gut anaerobes isolated from chicken caecum in pure cultures.</title>
        <authorList>
            <person name="Medvecky M."/>
            <person name="Cejkova D."/>
            <person name="Polansky O."/>
            <person name="Karasova D."/>
            <person name="Kubasova T."/>
            <person name="Cizek A."/>
            <person name="Rychlik I."/>
        </authorList>
    </citation>
    <scope>NUCLEOTIDE SEQUENCE [LARGE SCALE GENOMIC DNA]</scope>
    <source>
        <strain evidence="1 2">An13</strain>
    </source>
</reference>
<sequence>MPSSPAQLEDAQTKREETIAQPETAKVEVQKPFTFEEELKEKSEQLNVLNIELNLDKRDPIVLYAELEQTDEQPKRKCANHER</sequence>
<proteinExistence type="predicted"/>
<dbReference type="Proteomes" id="UP000195305">
    <property type="component" value="Unassembled WGS sequence"/>
</dbReference>
<gene>
    <name evidence="1" type="ORF">B5E75_02835</name>
</gene>
<keyword evidence="2" id="KW-1185">Reference proteome</keyword>
<comment type="caution">
    <text evidence="1">The sequence shown here is derived from an EMBL/GenBank/DDBJ whole genome shotgun (WGS) entry which is preliminary data.</text>
</comment>
<name>A0A1Y4T0K0_9FIRM</name>
<organism evidence="1 2">
    <name type="scientific">Massilimicrobiota timonensis</name>
    <dbReference type="NCBI Taxonomy" id="1776392"/>
    <lineage>
        <taxon>Bacteria</taxon>
        <taxon>Bacillati</taxon>
        <taxon>Bacillota</taxon>
        <taxon>Erysipelotrichia</taxon>
        <taxon>Erysipelotrichales</taxon>
        <taxon>Erysipelotrichaceae</taxon>
        <taxon>Massilimicrobiota</taxon>
    </lineage>
</organism>
<dbReference type="AlphaFoldDB" id="A0A1Y4T0K0"/>
<dbReference type="EMBL" id="NFLJ01000006">
    <property type="protein sequence ID" value="OUQ35736.1"/>
    <property type="molecule type" value="Genomic_DNA"/>
</dbReference>
<accession>A0A1Y4T0K0</accession>
<evidence type="ECO:0000313" key="1">
    <source>
        <dbReference type="EMBL" id="OUQ35736.1"/>
    </source>
</evidence>
<protein>
    <submittedName>
        <fullName evidence="1">Uncharacterized protein</fullName>
    </submittedName>
</protein>
<evidence type="ECO:0000313" key="2">
    <source>
        <dbReference type="Proteomes" id="UP000195305"/>
    </source>
</evidence>